<evidence type="ECO:0000313" key="2">
    <source>
        <dbReference type="EMBL" id="SDH73021.1"/>
    </source>
</evidence>
<dbReference type="STRING" id="568899.SAMN05192534_11055"/>
<dbReference type="PANTHER" id="PTHR30212:SF2">
    <property type="entry name" value="PROTEIN YIIM"/>
    <property type="match status" value="1"/>
</dbReference>
<dbReference type="Pfam" id="PF03475">
    <property type="entry name" value="YiiM_3-alpha"/>
    <property type="match status" value="1"/>
</dbReference>
<dbReference type="GO" id="GO:0030170">
    <property type="term" value="F:pyridoxal phosphate binding"/>
    <property type="evidence" value="ECO:0007669"/>
    <property type="project" value="InterPro"/>
</dbReference>
<dbReference type="Gene3D" id="2.40.33.20">
    <property type="entry name" value="PK beta-barrel domain-like"/>
    <property type="match status" value="1"/>
</dbReference>
<evidence type="ECO:0000313" key="3">
    <source>
        <dbReference type="Proteomes" id="UP000199163"/>
    </source>
</evidence>
<dbReference type="InterPro" id="IPR005302">
    <property type="entry name" value="MoCF_Sase_C"/>
</dbReference>
<dbReference type="Proteomes" id="UP000199163">
    <property type="component" value="Unassembled WGS sequence"/>
</dbReference>
<accession>A0A1G8ESX4</accession>
<dbReference type="GO" id="GO:0030151">
    <property type="term" value="F:molybdenum ion binding"/>
    <property type="evidence" value="ECO:0007669"/>
    <property type="project" value="InterPro"/>
</dbReference>
<sequence>METYAIEYLAAGRPKMLTYAEGKEMETGIVKKRAERLYAAENGCRHDDVADKKNHGGKDRAICIYPHDHYPKWEEEFSVTLDRAAFGENITAMGMTEENVCIGDTYRVGEAVIQVTQGRIPCDTINKRTGLNGLLARIIETGYAGFLCRVLQKGEIRQTDKIQLVERDPHEVSVAFALHTYFHHPKDQEAMQTILAVDALAQRWRDKLQARLARLTV</sequence>
<proteinExistence type="predicted"/>
<dbReference type="PROSITE" id="PS51340">
    <property type="entry name" value="MOSC"/>
    <property type="match status" value="1"/>
</dbReference>
<feature type="domain" description="MOSC" evidence="1">
    <location>
        <begin position="32"/>
        <end position="165"/>
    </location>
</feature>
<dbReference type="InterPro" id="IPR011037">
    <property type="entry name" value="Pyrv_Knase-like_insert_dom_sf"/>
</dbReference>
<dbReference type="EMBL" id="FNDK01000010">
    <property type="protein sequence ID" value="SDH73021.1"/>
    <property type="molecule type" value="Genomic_DNA"/>
</dbReference>
<dbReference type="GO" id="GO:0003824">
    <property type="term" value="F:catalytic activity"/>
    <property type="evidence" value="ECO:0007669"/>
    <property type="project" value="InterPro"/>
</dbReference>
<dbReference type="Pfam" id="PF03473">
    <property type="entry name" value="MOSC"/>
    <property type="match status" value="1"/>
</dbReference>
<reference evidence="2 3" key="1">
    <citation type="submission" date="2016-10" db="EMBL/GenBank/DDBJ databases">
        <authorList>
            <person name="de Groot N.N."/>
        </authorList>
    </citation>
    <scope>NUCLEOTIDE SEQUENCE [LARGE SCALE GENOMIC DNA]</scope>
    <source>
        <strain evidence="2 3">DSM 21632</strain>
    </source>
</reference>
<dbReference type="PANTHER" id="PTHR30212">
    <property type="entry name" value="PROTEIN YIIM"/>
    <property type="match status" value="1"/>
</dbReference>
<name>A0A1G8ESX4_9BACI</name>
<gene>
    <name evidence="2" type="ORF">SAMN05192534_11055</name>
</gene>
<keyword evidence="3" id="KW-1185">Reference proteome</keyword>
<dbReference type="AlphaFoldDB" id="A0A1G8ESX4"/>
<dbReference type="SUPFAM" id="SSF50800">
    <property type="entry name" value="PK beta-barrel domain-like"/>
    <property type="match status" value="1"/>
</dbReference>
<organism evidence="2 3">
    <name type="scientific">Alteribacillus persepolensis</name>
    <dbReference type="NCBI Taxonomy" id="568899"/>
    <lineage>
        <taxon>Bacteria</taxon>
        <taxon>Bacillati</taxon>
        <taxon>Bacillota</taxon>
        <taxon>Bacilli</taxon>
        <taxon>Bacillales</taxon>
        <taxon>Bacillaceae</taxon>
        <taxon>Alteribacillus</taxon>
    </lineage>
</organism>
<evidence type="ECO:0000259" key="1">
    <source>
        <dbReference type="PROSITE" id="PS51340"/>
    </source>
</evidence>
<protein>
    <submittedName>
        <fullName evidence="2">MOSC domain-containing protein YiiM</fullName>
    </submittedName>
</protein>
<dbReference type="InterPro" id="IPR005163">
    <property type="entry name" value="Tri_helical_YiiM-like"/>
</dbReference>
<dbReference type="RefSeq" id="WP_091273418.1">
    <property type="nucleotide sequence ID" value="NZ_FNDK01000010.1"/>
</dbReference>
<dbReference type="InterPro" id="IPR052353">
    <property type="entry name" value="Benzoxazolinone_Detox_Enz"/>
</dbReference>
<dbReference type="OrthoDB" id="9786134at2"/>